<dbReference type="Pfam" id="PF01926">
    <property type="entry name" value="MMR_HSR1"/>
    <property type="match status" value="1"/>
</dbReference>
<name>A0ABR7YYX1_9PSED</name>
<gene>
    <name evidence="3" type="ORF">HAQ05_06820</name>
</gene>
<dbReference type="EMBL" id="JAAOCA010000007">
    <property type="protein sequence ID" value="MBD1598414.1"/>
    <property type="molecule type" value="Genomic_DNA"/>
</dbReference>
<sequence>MKRAISAVGVIARLSDRAIPYALLTLLVPVLVLAGFGLYSIFRDGHLLAFIAILLVCTLLASAGLLLARRRLAQSMGPAVEHALQASPKVPSYWRERDRDIQRDNLPGIAELLKQQPAWQALPAHALVVIRTVAARYNANARNAHWAFTAPELLAITEQVSRRYRSVIKAHVPGVEHIRLSTLMALNEQVERYGPLAMKLFNGYRTLRLFSPQGVLAEVLTQLRGEVFSGLSDELQNRLKYLLLLEVLRAAIDLYGGHLRVDDDQLQPAKATVEDQQRKAPALDPVRIGLLGQVGAGKSSLVNALTAGLRAEVSALPATDGVTVYECSVEGAPDLRLVDLPGLDGSQKVRELLFEQVRQCDLVLWLLKANQPARALDTQFRQQLDAWFAQPKNIDHQPPILLGVLNQVDRLVPSGSWPEHFALGDGSQAAKAVADALAYNQQLLGMAELVPLALPGGRVPFNLDGLRSRLQEQYAQAVNVQLNRRRREAGDFSIGREMDRVRNAAVGLFGLLK</sequence>
<dbReference type="SUPFAM" id="SSF52540">
    <property type="entry name" value="P-loop containing nucleoside triphosphate hydrolases"/>
    <property type="match status" value="1"/>
</dbReference>
<reference evidence="3 4" key="1">
    <citation type="journal article" date="2020" name="Insects">
        <title>Bacteria Belonging to Pseudomonas typographi sp. nov. from the Bark Beetle Ips typographus Have Genomic Potential to Aid in the Host Ecology.</title>
        <authorList>
            <person name="Peral-Aranega E."/>
            <person name="Saati-Santamaria Z."/>
            <person name="Kolarik M."/>
            <person name="Rivas R."/>
            <person name="Garcia-Fraile P."/>
        </authorList>
    </citation>
    <scope>NUCLEOTIDE SEQUENCE [LARGE SCALE GENOMIC DNA]</scope>
    <source>
        <strain evidence="3 4">CA3A</strain>
    </source>
</reference>
<dbReference type="PANTHER" id="PTHR42714">
    <property type="entry name" value="TRNA MODIFICATION GTPASE GTPBP3"/>
    <property type="match status" value="1"/>
</dbReference>
<accession>A0ABR7YYX1</accession>
<feature type="domain" description="G" evidence="2">
    <location>
        <begin position="287"/>
        <end position="385"/>
    </location>
</feature>
<dbReference type="Proteomes" id="UP000805841">
    <property type="component" value="Unassembled WGS sequence"/>
</dbReference>
<keyword evidence="1" id="KW-1133">Transmembrane helix</keyword>
<dbReference type="RefSeq" id="WP_190418726.1">
    <property type="nucleotide sequence ID" value="NZ_JAAOCA010000007.1"/>
</dbReference>
<dbReference type="InterPro" id="IPR006073">
    <property type="entry name" value="GTP-bd"/>
</dbReference>
<evidence type="ECO:0000313" key="3">
    <source>
        <dbReference type="EMBL" id="MBD1598414.1"/>
    </source>
</evidence>
<keyword evidence="1" id="KW-0472">Membrane</keyword>
<feature type="transmembrane region" description="Helical" evidence="1">
    <location>
        <begin position="21"/>
        <end position="42"/>
    </location>
</feature>
<feature type="transmembrane region" description="Helical" evidence="1">
    <location>
        <begin position="48"/>
        <end position="68"/>
    </location>
</feature>
<dbReference type="Gene3D" id="3.40.50.300">
    <property type="entry name" value="P-loop containing nucleotide triphosphate hydrolases"/>
    <property type="match status" value="1"/>
</dbReference>
<comment type="caution">
    <text evidence="3">The sequence shown here is derived from an EMBL/GenBank/DDBJ whole genome shotgun (WGS) entry which is preliminary data.</text>
</comment>
<evidence type="ECO:0000256" key="1">
    <source>
        <dbReference type="SAM" id="Phobius"/>
    </source>
</evidence>
<evidence type="ECO:0000313" key="4">
    <source>
        <dbReference type="Proteomes" id="UP000805841"/>
    </source>
</evidence>
<evidence type="ECO:0000259" key="2">
    <source>
        <dbReference type="Pfam" id="PF01926"/>
    </source>
</evidence>
<proteinExistence type="predicted"/>
<organism evidence="3 4">
    <name type="scientific">Pseudomonas typographi</name>
    <dbReference type="NCBI Taxonomy" id="2715964"/>
    <lineage>
        <taxon>Bacteria</taxon>
        <taxon>Pseudomonadati</taxon>
        <taxon>Pseudomonadota</taxon>
        <taxon>Gammaproteobacteria</taxon>
        <taxon>Pseudomonadales</taxon>
        <taxon>Pseudomonadaceae</taxon>
        <taxon>Pseudomonas</taxon>
    </lineage>
</organism>
<keyword evidence="4" id="KW-1185">Reference proteome</keyword>
<dbReference type="PANTHER" id="PTHR42714:SF2">
    <property type="entry name" value="TRNA MODIFICATION GTPASE GTPBP3, MITOCHONDRIAL"/>
    <property type="match status" value="1"/>
</dbReference>
<keyword evidence="1" id="KW-0812">Transmembrane</keyword>
<dbReference type="InterPro" id="IPR027417">
    <property type="entry name" value="P-loop_NTPase"/>
</dbReference>
<protein>
    <recommendedName>
        <fullName evidence="2">G domain-containing protein</fullName>
    </recommendedName>
</protein>